<dbReference type="SUPFAM" id="SSF57850">
    <property type="entry name" value="RING/U-box"/>
    <property type="match status" value="1"/>
</dbReference>
<evidence type="ECO:0000256" key="10">
    <source>
        <dbReference type="ARBA" id="ARBA00023180"/>
    </source>
</evidence>
<dbReference type="FunFam" id="3.30.40.10:FF:000388">
    <property type="entry name" value="Putative RING zinc finger domain superfamily protein"/>
    <property type="match status" value="1"/>
</dbReference>
<feature type="domain" description="RING-type" evidence="14">
    <location>
        <begin position="235"/>
        <end position="277"/>
    </location>
</feature>
<keyword evidence="4 13" id="KW-0812">Transmembrane</keyword>
<dbReference type="EC" id="2.3.2.27" evidence="3"/>
<comment type="subcellular location">
    <subcellularLocation>
        <location evidence="2">Membrane</location>
        <topology evidence="2">Single-pass membrane protein</topology>
    </subcellularLocation>
</comment>
<dbReference type="PANTHER" id="PTHR47168:SF1">
    <property type="entry name" value="OS02G0798600 PROTEIN"/>
    <property type="match status" value="1"/>
</dbReference>
<dbReference type="InterPro" id="IPR051653">
    <property type="entry name" value="E3_ligase_sorting_rcpt"/>
</dbReference>
<dbReference type="Gene3D" id="3.50.30.30">
    <property type="match status" value="1"/>
</dbReference>
<evidence type="ECO:0000256" key="3">
    <source>
        <dbReference type="ARBA" id="ARBA00012483"/>
    </source>
</evidence>
<evidence type="ECO:0000256" key="1">
    <source>
        <dbReference type="ARBA" id="ARBA00000900"/>
    </source>
</evidence>
<dbReference type="Gene3D" id="3.30.40.10">
    <property type="entry name" value="Zinc/RING finger domain, C3HC4 (zinc finger)"/>
    <property type="match status" value="1"/>
</dbReference>
<comment type="caution">
    <text evidence="15">The sequence shown here is derived from an EMBL/GenBank/DDBJ whole genome shotgun (WGS) entry which is preliminary data.</text>
</comment>
<evidence type="ECO:0000256" key="7">
    <source>
        <dbReference type="ARBA" id="ARBA00022833"/>
    </source>
</evidence>
<keyword evidence="8 13" id="KW-1133">Transmembrane helix</keyword>
<keyword evidence="9 13" id="KW-0472">Membrane</keyword>
<proteinExistence type="predicted"/>
<gene>
    <name evidence="15" type="ORF">KP509_01G078100</name>
</gene>
<keyword evidence="7" id="KW-0862">Zinc</keyword>
<evidence type="ECO:0000256" key="4">
    <source>
        <dbReference type="ARBA" id="ARBA00022692"/>
    </source>
</evidence>
<evidence type="ECO:0000313" key="15">
    <source>
        <dbReference type="EMBL" id="KAH7446826.1"/>
    </source>
</evidence>
<keyword evidence="16" id="KW-1185">Reference proteome</keyword>
<dbReference type="GO" id="GO:0061630">
    <property type="term" value="F:ubiquitin protein ligase activity"/>
    <property type="evidence" value="ECO:0007669"/>
    <property type="project" value="UniProtKB-EC"/>
</dbReference>
<keyword evidence="10" id="KW-0325">Glycoprotein</keyword>
<dbReference type="InterPro" id="IPR001841">
    <property type="entry name" value="Znf_RING"/>
</dbReference>
<protein>
    <recommendedName>
        <fullName evidence="3">RING-type E3 ubiquitin transferase</fullName>
        <ecNumber evidence="3">2.3.2.27</ecNumber>
    </recommendedName>
</protein>
<evidence type="ECO:0000256" key="13">
    <source>
        <dbReference type="SAM" id="Phobius"/>
    </source>
</evidence>
<feature type="transmembrane region" description="Helical" evidence="13">
    <location>
        <begin position="163"/>
        <end position="188"/>
    </location>
</feature>
<dbReference type="AlphaFoldDB" id="A0A8T2VM46"/>
<evidence type="ECO:0000259" key="14">
    <source>
        <dbReference type="PROSITE" id="PS50089"/>
    </source>
</evidence>
<evidence type="ECO:0000256" key="2">
    <source>
        <dbReference type="ARBA" id="ARBA00004167"/>
    </source>
</evidence>
<dbReference type="InterPro" id="IPR013083">
    <property type="entry name" value="Znf_RING/FYVE/PHD"/>
</dbReference>
<keyword evidence="5" id="KW-0479">Metal-binding</keyword>
<dbReference type="Pfam" id="PF13639">
    <property type="entry name" value="zf-RING_2"/>
    <property type="match status" value="1"/>
</dbReference>
<accession>A0A8T2VM46</accession>
<organism evidence="15 16">
    <name type="scientific">Ceratopteris richardii</name>
    <name type="common">Triangle waterfern</name>
    <dbReference type="NCBI Taxonomy" id="49495"/>
    <lineage>
        <taxon>Eukaryota</taxon>
        <taxon>Viridiplantae</taxon>
        <taxon>Streptophyta</taxon>
        <taxon>Embryophyta</taxon>
        <taxon>Tracheophyta</taxon>
        <taxon>Polypodiopsida</taxon>
        <taxon>Polypodiidae</taxon>
        <taxon>Polypodiales</taxon>
        <taxon>Pteridineae</taxon>
        <taxon>Pteridaceae</taxon>
        <taxon>Parkerioideae</taxon>
        <taxon>Ceratopteris</taxon>
    </lineage>
</organism>
<evidence type="ECO:0000256" key="8">
    <source>
        <dbReference type="ARBA" id="ARBA00022989"/>
    </source>
</evidence>
<evidence type="ECO:0000256" key="12">
    <source>
        <dbReference type="SAM" id="MobiDB-lite"/>
    </source>
</evidence>
<dbReference type="InterPro" id="IPR003137">
    <property type="entry name" value="PA_domain"/>
</dbReference>
<dbReference type="GO" id="GO:0016020">
    <property type="term" value="C:membrane"/>
    <property type="evidence" value="ECO:0007669"/>
    <property type="project" value="UniProtKB-SubCell"/>
</dbReference>
<evidence type="ECO:0000313" key="16">
    <source>
        <dbReference type="Proteomes" id="UP000825935"/>
    </source>
</evidence>
<dbReference type="InterPro" id="IPR046450">
    <property type="entry name" value="PA_dom_sf"/>
</dbReference>
<evidence type="ECO:0000256" key="5">
    <source>
        <dbReference type="ARBA" id="ARBA00022723"/>
    </source>
</evidence>
<evidence type="ECO:0000256" key="11">
    <source>
        <dbReference type="PROSITE-ProRule" id="PRU00175"/>
    </source>
</evidence>
<comment type="catalytic activity">
    <reaction evidence="1">
        <text>S-ubiquitinyl-[E2 ubiquitin-conjugating enzyme]-L-cysteine + [acceptor protein]-L-lysine = [E2 ubiquitin-conjugating enzyme]-L-cysteine + N(6)-ubiquitinyl-[acceptor protein]-L-lysine.</text>
        <dbReference type="EC" id="2.3.2.27"/>
    </reaction>
</comment>
<dbReference type="OrthoDB" id="8062037at2759"/>
<dbReference type="PROSITE" id="PS50089">
    <property type="entry name" value="ZF_RING_2"/>
    <property type="match status" value="1"/>
</dbReference>
<dbReference type="Proteomes" id="UP000825935">
    <property type="component" value="Chromosome 1"/>
</dbReference>
<feature type="region of interest" description="Disordered" evidence="12">
    <location>
        <begin position="411"/>
        <end position="444"/>
    </location>
</feature>
<evidence type="ECO:0000256" key="9">
    <source>
        <dbReference type="ARBA" id="ARBA00023136"/>
    </source>
</evidence>
<keyword evidence="6 11" id="KW-0863">Zinc-finger</keyword>
<reference evidence="15" key="1">
    <citation type="submission" date="2021-08" db="EMBL/GenBank/DDBJ databases">
        <title>WGS assembly of Ceratopteris richardii.</title>
        <authorList>
            <person name="Marchant D.B."/>
            <person name="Chen G."/>
            <person name="Jenkins J."/>
            <person name="Shu S."/>
            <person name="Leebens-Mack J."/>
            <person name="Grimwood J."/>
            <person name="Schmutz J."/>
            <person name="Soltis P."/>
            <person name="Soltis D."/>
            <person name="Chen Z.-H."/>
        </authorList>
    </citation>
    <scope>NUCLEOTIDE SEQUENCE</scope>
    <source>
        <strain evidence="15">Whitten #5841</strain>
        <tissue evidence="15">Leaf</tissue>
    </source>
</reference>
<dbReference type="GO" id="GO:0008270">
    <property type="term" value="F:zinc ion binding"/>
    <property type="evidence" value="ECO:0007669"/>
    <property type="project" value="UniProtKB-KW"/>
</dbReference>
<name>A0A8T2VM46_CERRI</name>
<dbReference type="SUPFAM" id="SSF52025">
    <property type="entry name" value="PA domain"/>
    <property type="match status" value="1"/>
</dbReference>
<sequence>MQYHVRTALAMVLYFCTSSAFAKVFLVVSNSSSFTAFESSEASFAPHVAASDVKGLITLSVPLDACSPLNESTSTQSSTSLFLLIVRGNCSFEEKVRHAQAAKFSAVIIYNNESGTDLLKMSGDSKGVFAYAFFVTHESGEALARYADDSSTEVWVISDNENIVFSVVVFSLIILVIIGAVIVTWYLLKKDREIRLGGRFSRSCRPGVMNPSIVQAMPVTCYRAYGNEKAPQESCVICLEEYLNGEQLRILPCSHRFHCTCVDAWLTLWQDVCPICRRDAHHEFPDLQISEKTPLLNFTLSGVRGLYGTKEASSSESLPIVIPHSYLNSQMDCLDIPSSSKGMDLSCSRVRPPLAADMALLRTSAIDISLEAFRASPFFTPPSLSHNTSPLQSGPAIMRYPLDCPLADGSISSHLSGPGNTRKKSYLNPNKRVCASPTGAFSPQ</sequence>
<dbReference type="EMBL" id="CM035406">
    <property type="protein sequence ID" value="KAH7446826.1"/>
    <property type="molecule type" value="Genomic_DNA"/>
</dbReference>
<dbReference type="Pfam" id="PF02225">
    <property type="entry name" value="PA"/>
    <property type="match status" value="1"/>
</dbReference>
<evidence type="ECO:0000256" key="6">
    <source>
        <dbReference type="ARBA" id="ARBA00022771"/>
    </source>
</evidence>
<dbReference type="SMART" id="SM00184">
    <property type="entry name" value="RING"/>
    <property type="match status" value="1"/>
</dbReference>
<dbReference type="PANTHER" id="PTHR47168">
    <property type="entry name" value="RING ZINC FINGER DOMAIN SUPERFAMILY PROTEIN-RELATED"/>
    <property type="match status" value="1"/>
</dbReference>